<feature type="region of interest" description="Disordered" evidence="1">
    <location>
        <begin position="120"/>
        <end position="139"/>
    </location>
</feature>
<evidence type="ECO:0000313" key="2">
    <source>
        <dbReference type="EMBL" id="KAK4809866.1"/>
    </source>
</evidence>
<keyword evidence="3" id="KW-1185">Reference proteome</keyword>
<dbReference type="EMBL" id="JAUNZN010000020">
    <property type="protein sequence ID" value="KAK4809866.1"/>
    <property type="molecule type" value="Genomic_DNA"/>
</dbReference>
<protein>
    <submittedName>
        <fullName evidence="2">Uncharacterized protein</fullName>
    </submittedName>
</protein>
<accession>A0AAN7RV10</accession>
<evidence type="ECO:0000313" key="3">
    <source>
        <dbReference type="Proteomes" id="UP001333110"/>
    </source>
</evidence>
<sequence>MRALRAPAREAGSAFRNLETFRVVILRIEEEIGLTTPPVPMIAAALSFPEQQSEIDQVEDPAGSSSHVGPFRNLMGWGLHHCPGQPGPMLDNPFSEEKFPHIQSRPPLAQLEAISSRPITCDLGEETDPTSLQPPFRPL</sequence>
<dbReference type="AlphaFoldDB" id="A0AAN7RV10"/>
<comment type="caution">
    <text evidence="2">The sequence shown here is derived from an EMBL/GenBank/DDBJ whole genome shotgun (WGS) entry which is preliminary data.</text>
</comment>
<organism evidence="2 3">
    <name type="scientific">Mycteria americana</name>
    <name type="common">Wood stork</name>
    <dbReference type="NCBI Taxonomy" id="33587"/>
    <lineage>
        <taxon>Eukaryota</taxon>
        <taxon>Metazoa</taxon>
        <taxon>Chordata</taxon>
        <taxon>Craniata</taxon>
        <taxon>Vertebrata</taxon>
        <taxon>Euteleostomi</taxon>
        <taxon>Archelosauria</taxon>
        <taxon>Archosauria</taxon>
        <taxon>Dinosauria</taxon>
        <taxon>Saurischia</taxon>
        <taxon>Theropoda</taxon>
        <taxon>Coelurosauria</taxon>
        <taxon>Aves</taxon>
        <taxon>Neognathae</taxon>
        <taxon>Neoaves</taxon>
        <taxon>Aequornithes</taxon>
        <taxon>Ciconiiformes</taxon>
        <taxon>Ciconiidae</taxon>
        <taxon>Mycteria</taxon>
    </lineage>
</organism>
<gene>
    <name evidence="2" type="ORF">QYF61_021326</name>
</gene>
<evidence type="ECO:0000256" key="1">
    <source>
        <dbReference type="SAM" id="MobiDB-lite"/>
    </source>
</evidence>
<proteinExistence type="predicted"/>
<reference evidence="2 3" key="1">
    <citation type="journal article" date="2023" name="J. Hered.">
        <title>Chromosome-level genome of the wood stork (Mycteria americana) provides insight into avian chromosome evolution.</title>
        <authorList>
            <person name="Flamio R. Jr."/>
            <person name="Ramstad K.M."/>
        </authorList>
    </citation>
    <scope>NUCLEOTIDE SEQUENCE [LARGE SCALE GENOMIC DNA]</scope>
    <source>
        <strain evidence="2">JAX WOST 10</strain>
    </source>
</reference>
<name>A0AAN7RV10_MYCAM</name>
<dbReference type="Proteomes" id="UP001333110">
    <property type="component" value="Unassembled WGS sequence"/>
</dbReference>